<evidence type="ECO:0000256" key="1">
    <source>
        <dbReference type="ARBA" id="ARBA00009437"/>
    </source>
</evidence>
<dbReference type="STRING" id="159449.B4N89_24725"/>
<dbReference type="GO" id="GO:0003677">
    <property type="term" value="F:DNA binding"/>
    <property type="evidence" value="ECO:0007669"/>
    <property type="project" value="UniProtKB-KW"/>
</dbReference>
<dbReference type="GO" id="GO:0003700">
    <property type="term" value="F:DNA-binding transcription factor activity"/>
    <property type="evidence" value="ECO:0007669"/>
    <property type="project" value="InterPro"/>
</dbReference>
<evidence type="ECO:0000313" key="7">
    <source>
        <dbReference type="Proteomes" id="UP000190037"/>
    </source>
</evidence>
<dbReference type="Proteomes" id="UP000190037">
    <property type="component" value="Unassembled WGS sequence"/>
</dbReference>
<dbReference type="SUPFAM" id="SSF53850">
    <property type="entry name" value="Periplasmic binding protein-like II"/>
    <property type="match status" value="1"/>
</dbReference>
<proteinExistence type="inferred from homology"/>
<dbReference type="eggNOG" id="COG0583">
    <property type="taxonomic scope" value="Bacteria"/>
</dbReference>
<dbReference type="InterPro" id="IPR036388">
    <property type="entry name" value="WH-like_DNA-bd_sf"/>
</dbReference>
<keyword evidence="4" id="KW-0804">Transcription</keyword>
<reference evidence="6 7" key="1">
    <citation type="submission" date="2017-03" db="EMBL/GenBank/DDBJ databases">
        <title>Draft genome sequence of Streptomyces scabrisporus NF3, endophyte isolated from Amphipterygium adstringens.</title>
        <authorList>
            <person name="Vazquez M."/>
            <person name="Ceapa C.D."/>
            <person name="Rodriguez Luna D."/>
            <person name="Sanchez Esquivel S."/>
        </authorList>
    </citation>
    <scope>NUCLEOTIDE SEQUENCE [LARGE SCALE GENOMIC DNA]</scope>
    <source>
        <strain evidence="6 7">NF3</strain>
    </source>
</reference>
<keyword evidence="7" id="KW-1185">Reference proteome</keyword>
<dbReference type="SUPFAM" id="SSF46785">
    <property type="entry name" value="Winged helix' DNA-binding domain"/>
    <property type="match status" value="1"/>
</dbReference>
<name>A0A1T3P3P5_9ACTN</name>
<dbReference type="FunFam" id="1.10.10.10:FF:000001">
    <property type="entry name" value="LysR family transcriptional regulator"/>
    <property type="match status" value="1"/>
</dbReference>
<dbReference type="CDD" id="cd08414">
    <property type="entry name" value="PBP2_LTTR_aromatics_like"/>
    <property type="match status" value="1"/>
</dbReference>
<dbReference type="AlphaFoldDB" id="A0A1T3P3P5"/>
<evidence type="ECO:0000259" key="5">
    <source>
        <dbReference type="PROSITE" id="PS50931"/>
    </source>
</evidence>
<evidence type="ECO:0000256" key="3">
    <source>
        <dbReference type="ARBA" id="ARBA00023125"/>
    </source>
</evidence>
<protein>
    <recommendedName>
        <fullName evidence="5">HTH lysR-type domain-containing protein</fullName>
    </recommendedName>
</protein>
<keyword evidence="3" id="KW-0238">DNA-binding</keyword>
<dbReference type="Gene3D" id="1.10.10.10">
    <property type="entry name" value="Winged helix-like DNA-binding domain superfamily/Winged helix DNA-binding domain"/>
    <property type="match status" value="1"/>
</dbReference>
<dbReference type="Pfam" id="PF03466">
    <property type="entry name" value="LysR_substrate"/>
    <property type="match status" value="1"/>
</dbReference>
<evidence type="ECO:0000256" key="2">
    <source>
        <dbReference type="ARBA" id="ARBA00023015"/>
    </source>
</evidence>
<comment type="similarity">
    <text evidence="1">Belongs to the LysR transcriptional regulatory family.</text>
</comment>
<evidence type="ECO:0000256" key="4">
    <source>
        <dbReference type="ARBA" id="ARBA00023163"/>
    </source>
</evidence>
<organism evidence="6 7">
    <name type="scientific">Embleya scabrispora</name>
    <dbReference type="NCBI Taxonomy" id="159449"/>
    <lineage>
        <taxon>Bacteria</taxon>
        <taxon>Bacillati</taxon>
        <taxon>Actinomycetota</taxon>
        <taxon>Actinomycetes</taxon>
        <taxon>Kitasatosporales</taxon>
        <taxon>Streptomycetaceae</taxon>
        <taxon>Embleya</taxon>
    </lineage>
</organism>
<dbReference type="InterPro" id="IPR036390">
    <property type="entry name" value="WH_DNA-bd_sf"/>
</dbReference>
<dbReference type="PROSITE" id="PS50931">
    <property type="entry name" value="HTH_LYSR"/>
    <property type="match status" value="1"/>
</dbReference>
<dbReference type="EMBL" id="MWQN01000001">
    <property type="protein sequence ID" value="OPC83716.1"/>
    <property type="molecule type" value="Genomic_DNA"/>
</dbReference>
<dbReference type="GO" id="GO:0032993">
    <property type="term" value="C:protein-DNA complex"/>
    <property type="evidence" value="ECO:0007669"/>
    <property type="project" value="TreeGrafter"/>
</dbReference>
<gene>
    <name evidence="6" type="ORF">B4N89_24725</name>
</gene>
<feature type="domain" description="HTH lysR-type" evidence="5">
    <location>
        <begin position="10"/>
        <end position="67"/>
    </location>
</feature>
<comment type="caution">
    <text evidence="6">The sequence shown here is derived from an EMBL/GenBank/DDBJ whole genome shotgun (WGS) entry which is preliminary data.</text>
</comment>
<sequence length="311" mass="34330">MPTRHRWVSMELRDLRCFLAVAEERHFGRAAARLYLSQPMVSKAVRRLEQQLGTRLVDRSSLPVALTPLGEVFRGRLDESLRVLDDACAEVRRRATWDAGQVRVGYTSGLGPSLVSAAISALHIRHPALRVQWTSEPTARQVADVREGVLDAGLGWLPDLGSGFESARVGTFAFVALFPQEHPFAERRSVDLTELVGCGEPIVVWPRQPHPRLYTRVTEALRRSGATDIVEAYGSVDDVIARVVDRQGVGLSPRGWARQRPVRGVVQVPLTGAPDVAVTAFWRADTDHEGVDVLVELLREVAADSDLADQL</sequence>
<dbReference type="Pfam" id="PF00126">
    <property type="entry name" value="HTH_1"/>
    <property type="match status" value="1"/>
</dbReference>
<evidence type="ECO:0000313" key="6">
    <source>
        <dbReference type="EMBL" id="OPC83716.1"/>
    </source>
</evidence>
<accession>A0A1T3P3P5</accession>
<dbReference type="InterPro" id="IPR000847">
    <property type="entry name" value="LysR_HTH_N"/>
</dbReference>
<dbReference type="PANTHER" id="PTHR30346:SF17">
    <property type="entry name" value="LYSR FAMILY TRANSCRIPTIONAL REGULATOR"/>
    <property type="match status" value="1"/>
</dbReference>
<keyword evidence="2" id="KW-0805">Transcription regulation</keyword>
<dbReference type="PRINTS" id="PR00039">
    <property type="entry name" value="HTHLYSR"/>
</dbReference>
<dbReference type="Gene3D" id="3.40.190.10">
    <property type="entry name" value="Periplasmic binding protein-like II"/>
    <property type="match status" value="2"/>
</dbReference>
<dbReference type="PANTHER" id="PTHR30346">
    <property type="entry name" value="TRANSCRIPTIONAL DUAL REGULATOR HCAR-RELATED"/>
    <property type="match status" value="1"/>
</dbReference>
<dbReference type="InterPro" id="IPR005119">
    <property type="entry name" value="LysR_subst-bd"/>
</dbReference>